<dbReference type="PROSITE" id="PS00518">
    <property type="entry name" value="ZF_RING_1"/>
    <property type="match status" value="1"/>
</dbReference>
<sequence length="164" mass="18800">MVKGAKKKGREVEKTEDVCRFFLNGGKCRFGERCRNRHVTEDLSSEGADREALSTISQYLANMGLIATEAAKMNEALKKIEELEKKNKAMEKEIEESKGKMLCRVCFDEKELSEFWSFKCGHCYCFTCLKSILSHNLYAMHINANLTCPTCSKLCEKSDLRKLY</sequence>
<evidence type="ECO:0000256" key="4">
    <source>
        <dbReference type="PROSITE-ProRule" id="PRU00723"/>
    </source>
</evidence>
<dbReference type="GO" id="GO:0061630">
    <property type="term" value="F:ubiquitin protein ligase activity"/>
    <property type="evidence" value="ECO:0007669"/>
    <property type="project" value="UniProtKB-EC"/>
</dbReference>
<dbReference type="PROSITE" id="PS50089">
    <property type="entry name" value="ZF_RING_2"/>
    <property type="match status" value="1"/>
</dbReference>
<dbReference type="InterPro" id="IPR036855">
    <property type="entry name" value="Znf_CCCH_sf"/>
</dbReference>
<feature type="domain" description="RING-type" evidence="6">
    <location>
        <begin position="103"/>
        <end position="152"/>
    </location>
</feature>
<dbReference type="Pfam" id="PF00097">
    <property type="entry name" value="zf-C3HC4"/>
    <property type="match status" value="1"/>
</dbReference>
<dbReference type="InterPro" id="IPR017907">
    <property type="entry name" value="Znf_RING_CS"/>
</dbReference>
<evidence type="ECO:0000259" key="6">
    <source>
        <dbReference type="PROSITE" id="PS50089"/>
    </source>
</evidence>
<keyword evidence="3 4" id="KW-0862">Zinc</keyword>
<protein>
    <recommendedName>
        <fullName evidence="10">RING-type E3 ubiquitin transferase</fullName>
    </recommendedName>
</protein>
<name>E4XK69_OIKDI</name>
<feature type="coiled-coil region" evidence="5">
    <location>
        <begin position="66"/>
        <end position="100"/>
    </location>
</feature>
<evidence type="ECO:0000259" key="7">
    <source>
        <dbReference type="PROSITE" id="PS50103"/>
    </source>
</evidence>
<evidence type="ECO:0000313" key="9">
    <source>
        <dbReference type="Proteomes" id="UP000001307"/>
    </source>
</evidence>
<dbReference type="EMBL" id="FN653063">
    <property type="protein sequence ID" value="CBY24846.1"/>
    <property type="molecule type" value="Genomic_DNA"/>
</dbReference>
<dbReference type="Pfam" id="PF00642">
    <property type="entry name" value="zf-CCCH"/>
    <property type="match status" value="1"/>
</dbReference>
<evidence type="ECO:0000256" key="1">
    <source>
        <dbReference type="ARBA" id="ARBA00022723"/>
    </source>
</evidence>
<dbReference type="InterPro" id="IPR000571">
    <property type="entry name" value="Znf_CCCH"/>
</dbReference>
<feature type="zinc finger region" description="C3H1-type" evidence="4">
    <location>
        <begin position="13"/>
        <end position="41"/>
    </location>
</feature>
<proteinExistence type="predicted"/>
<evidence type="ECO:0008006" key="10">
    <source>
        <dbReference type="Google" id="ProtNLM"/>
    </source>
</evidence>
<keyword evidence="1 4" id="KW-0479">Metal-binding</keyword>
<dbReference type="InParanoid" id="E4XK69"/>
<accession>E4XK69</accession>
<evidence type="ECO:0000256" key="3">
    <source>
        <dbReference type="ARBA" id="ARBA00022833"/>
    </source>
</evidence>
<dbReference type="GO" id="GO:0008270">
    <property type="term" value="F:zinc ion binding"/>
    <property type="evidence" value="ECO:0007669"/>
    <property type="project" value="UniProtKB-KW"/>
</dbReference>
<dbReference type="InterPro" id="IPR018957">
    <property type="entry name" value="Znf_C3HC4_RING-type"/>
</dbReference>
<gene>
    <name evidence="8" type="ORF">GSOID_T00013019001</name>
</gene>
<dbReference type="SUPFAM" id="SSF90229">
    <property type="entry name" value="CCCH zinc finger"/>
    <property type="match status" value="1"/>
</dbReference>
<dbReference type="AlphaFoldDB" id="E4XK69"/>
<dbReference type="Gene3D" id="2.30.30.1190">
    <property type="match status" value="1"/>
</dbReference>
<evidence type="ECO:0000313" key="8">
    <source>
        <dbReference type="EMBL" id="CBY24846.1"/>
    </source>
</evidence>
<dbReference type="OrthoDB" id="6105938at2759"/>
<dbReference type="SUPFAM" id="SSF57850">
    <property type="entry name" value="RING/U-box"/>
    <property type="match status" value="1"/>
</dbReference>
<dbReference type="PROSITE" id="PS50103">
    <property type="entry name" value="ZF_C3H1"/>
    <property type="match status" value="1"/>
</dbReference>
<organism evidence="8">
    <name type="scientific">Oikopleura dioica</name>
    <name type="common">Tunicate</name>
    <dbReference type="NCBI Taxonomy" id="34765"/>
    <lineage>
        <taxon>Eukaryota</taxon>
        <taxon>Metazoa</taxon>
        <taxon>Chordata</taxon>
        <taxon>Tunicata</taxon>
        <taxon>Appendicularia</taxon>
        <taxon>Copelata</taxon>
        <taxon>Oikopleuridae</taxon>
        <taxon>Oikopleura</taxon>
    </lineage>
</organism>
<evidence type="ECO:0000256" key="2">
    <source>
        <dbReference type="ARBA" id="ARBA00022771"/>
    </source>
</evidence>
<evidence type="ECO:0000256" key="5">
    <source>
        <dbReference type="SAM" id="Coils"/>
    </source>
</evidence>
<dbReference type="Proteomes" id="UP000001307">
    <property type="component" value="Unassembled WGS sequence"/>
</dbReference>
<dbReference type="SMART" id="SM00356">
    <property type="entry name" value="ZnF_C3H1"/>
    <property type="match status" value="1"/>
</dbReference>
<feature type="domain" description="C3H1-type" evidence="7">
    <location>
        <begin position="13"/>
        <end position="41"/>
    </location>
</feature>
<dbReference type="InterPro" id="IPR013083">
    <property type="entry name" value="Znf_RING/FYVE/PHD"/>
</dbReference>
<keyword evidence="9" id="KW-1185">Reference proteome</keyword>
<dbReference type="InterPro" id="IPR001841">
    <property type="entry name" value="Znf_RING"/>
</dbReference>
<dbReference type="Gene3D" id="3.30.40.10">
    <property type="entry name" value="Zinc/RING finger domain, C3HC4 (zinc finger)"/>
    <property type="match status" value="1"/>
</dbReference>
<keyword evidence="2 4" id="KW-0863">Zinc-finger</keyword>
<keyword evidence="5" id="KW-0175">Coiled coil</keyword>
<reference evidence="8" key="1">
    <citation type="journal article" date="2010" name="Science">
        <title>Plasticity of animal genome architecture unmasked by rapid evolution of a pelagic tunicate.</title>
        <authorList>
            <person name="Denoeud F."/>
            <person name="Henriet S."/>
            <person name="Mungpakdee S."/>
            <person name="Aury J.M."/>
            <person name="Da Silva C."/>
            <person name="Brinkmann H."/>
            <person name="Mikhaleva J."/>
            <person name="Olsen L.C."/>
            <person name="Jubin C."/>
            <person name="Canestro C."/>
            <person name="Bouquet J.M."/>
            <person name="Danks G."/>
            <person name="Poulain J."/>
            <person name="Campsteijn C."/>
            <person name="Adamski M."/>
            <person name="Cross I."/>
            <person name="Yadetie F."/>
            <person name="Muffato M."/>
            <person name="Louis A."/>
            <person name="Butcher S."/>
            <person name="Tsagkogeorga G."/>
            <person name="Konrad A."/>
            <person name="Singh S."/>
            <person name="Jensen M.F."/>
            <person name="Cong E.H."/>
            <person name="Eikeseth-Otteraa H."/>
            <person name="Noel B."/>
            <person name="Anthouard V."/>
            <person name="Porcel B.M."/>
            <person name="Kachouri-Lafond R."/>
            <person name="Nishino A."/>
            <person name="Ugolini M."/>
            <person name="Chourrout P."/>
            <person name="Nishida H."/>
            <person name="Aasland R."/>
            <person name="Huzurbazar S."/>
            <person name="Westhof E."/>
            <person name="Delsuc F."/>
            <person name="Lehrach H."/>
            <person name="Reinhardt R."/>
            <person name="Weissenbach J."/>
            <person name="Roy S.W."/>
            <person name="Artiguenave F."/>
            <person name="Postlethwait J.H."/>
            <person name="Manak J.R."/>
            <person name="Thompson E.M."/>
            <person name="Jaillon O."/>
            <person name="Du Pasquier L."/>
            <person name="Boudinot P."/>
            <person name="Liberles D.A."/>
            <person name="Volff J.N."/>
            <person name="Philippe H."/>
            <person name="Lenhard B."/>
            <person name="Roest Crollius H."/>
            <person name="Wincker P."/>
            <person name="Chourrout D."/>
        </authorList>
    </citation>
    <scope>NUCLEOTIDE SEQUENCE [LARGE SCALE GENOMIC DNA]</scope>
</reference>